<gene>
    <name evidence="1" type="ORF">HPB51_013202</name>
</gene>
<reference evidence="1" key="2">
    <citation type="submission" date="2021-09" db="EMBL/GenBank/DDBJ databases">
        <authorList>
            <person name="Jia N."/>
            <person name="Wang J."/>
            <person name="Shi W."/>
            <person name="Du L."/>
            <person name="Sun Y."/>
            <person name="Zhan W."/>
            <person name="Jiang J."/>
            <person name="Wang Q."/>
            <person name="Zhang B."/>
            <person name="Ji P."/>
            <person name="Sakyi L.B."/>
            <person name="Cui X."/>
            <person name="Yuan T."/>
            <person name="Jiang B."/>
            <person name="Yang W."/>
            <person name="Lam T.T.-Y."/>
            <person name="Chang Q."/>
            <person name="Ding S."/>
            <person name="Wang X."/>
            <person name="Zhu J."/>
            <person name="Ruan X."/>
            <person name="Zhao L."/>
            <person name="Wei J."/>
            <person name="Que T."/>
            <person name="Du C."/>
            <person name="Cheng J."/>
            <person name="Dai P."/>
            <person name="Han X."/>
            <person name="Huang E."/>
            <person name="Gao Y."/>
            <person name="Liu J."/>
            <person name="Shao H."/>
            <person name="Ye R."/>
            <person name="Li L."/>
            <person name="Wei W."/>
            <person name="Wang X."/>
            <person name="Wang C."/>
            <person name="Huo Q."/>
            <person name="Li W."/>
            <person name="Guo W."/>
            <person name="Chen H."/>
            <person name="Chen S."/>
            <person name="Zhou L."/>
            <person name="Zhou L."/>
            <person name="Ni X."/>
            <person name="Tian J."/>
            <person name="Zhou Y."/>
            <person name="Sheng Y."/>
            <person name="Liu T."/>
            <person name="Pan Y."/>
            <person name="Xia L."/>
            <person name="Li J."/>
            <person name="Zhao F."/>
            <person name="Cao W."/>
        </authorList>
    </citation>
    <scope>NUCLEOTIDE SEQUENCE</scope>
    <source>
        <strain evidence="1">Rmic-2018</strain>
        <tissue evidence="1">Larvae</tissue>
    </source>
</reference>
<dbReference type="AlphaFoldDB" id="A0A9J6DMU8"/>
<accession>A0A9J6DMU8</accession>
<dbReference type="Proteomes" id="UP000821866">
    <property type="component" value="Chromosome 6"/>
</dbReference>
<reference evidence="1" key="1">
    <citation type="journal article" date="2020" name="Cell">
        <title>Large-Scale Comparative Analyses of Tick Genomes Elucidate Their Genetic Diversity and Vector Capacities.</title>
        <authorList>
            <consortium name="Tick Genome and Microbiome Consortium (TIGMIC)"/>
            <person name="Jia N."/>
            <person name="Wang J."/>
            <person name="Shi W."/>
            <person name="Du L."/>
            <person name="Sun Y."/>
            <person name="Zhan W."/>
            <person name="Jiang J.F."/>
            <person name="Wang Q."/>
            <person name="Zhang B."/>
            <person name="Ji P."/>
            <person name="Bell-Sakyi L."/>
            <person name="Cui X.M."/>
            <person name="Yuan T.T."/>
            <person name="Jiang B.G."/>
            <person name="Yang W.F."/>
            <person name="Lam T.T."/>
            <person name="Chang Q.C."/>
            <person name="Ding S.J."/>
            <person name="Wang X.J."/>
            <person name="Zhu J.G."/>
            <person name="Ruan X.D."/>
            <person name="Zhao L."/>
            <person name="Wei J.T."/>
            <person name="Ye R.Z."/>
            <person name="Que T.C."/>
            <person name="Du C.H."/>
            <person name="Zhou Y.H."/>
            <person name="Cheng J.X."/>
            <person name="Dai P.F."/>
            <person name="Guo W.B."/>
            <person name="Han X.H."/>
            <person name="Huang E.J."/>
            <person name="Li L.F."/>
            <person name="Wei W."/>
            <person name="Gao Y.C."/>
            <person name="Liu J.Z."/>
            <person name="Shao H.Z."/>
            <person name="Wang X."/>
            <person name="Wang C.C."/>
            <person name="Yang T.C."/>
            <person name="Huo Q.B."/>
            <person name="Li W."/>
            <person name="Chen H.Y."/>
            <person name="Chen S.E."/>
            <person name="Zhou L.G."/>
            <person name="Ni X.B."/>
            <person name="Tian J.H."/>
            <person name="Sheng Y."/>
            <person name="Liu T."/>
            <person name="Pan Y.S."/>
            <person name="Xia L.Y."/>
            <person name="Li J."/>
            <person name="Zhao F."/>
            <person name="Cao W.C."/>
        </authorList>
    </citation>
    <scope>NUCLEOTIDE SEQUENCE</scope>
    <source>
        <strain evidence="1">Rmic-2018</strain>
    </source>
</reference>
<name>A0A9J6DMU8_RHIMP</name>
<dbReference type="EMBL" id="JABSTU010000008">
    <property type="protein sequence ID" value="KAH8023364.1"/>
    <property type="molecule type" value="Genomic_DNA"/>
</dbReference>
<comment type="caution">
    <text evidence="1">The sequence shown here is derived from an EMBL/GenBank/DDBJ whole genome shotgun (WGS) entry which is preliminary data.</text>
</comment>
<sequence length="179" mass="20708">MEVDTHTRRIKQPSSTHLSAFQRLKRARPRCIRSENKTDRRASRRRRYVHPVPARLLLGGVGRARDDDHAANAAARALLRTPGALVSERDDRGAEREERPTRRVTLSARATVPRTILRGRVRGFARAYSQHVTRRVLMARWTLRGKWGRWIPLRGIAGRFSQQRYDSPERDSVCEKARV</sequence>
<evidence type="ECO:0000313" key="1">
    <source>
        <dbReference type="EMBL" id="KAH8023364.1"/>
    </source>
</evidence>
<protein>
    <submittedName>
        <fullName evidence="1">Uncharacterized protein</fullName>
    </submittedName>
</protein>
<proteinExistence type="predicted"/>
<evidence type="ECO:0000313" key="2">
    <source>
        <dbReference type="Proteomes" id="UP000821866"/>
    </source>
</evidence>
<keyword evidence="2" id="KW-1185">Reference proteome</keyword>
<organism evidence="1 2">
    <name type="scientific">Rhipicephalus microplus</name>
    <name type="common">Cattle tick</name>
    <name type="synonym">Boophilus microplus</name>
    <dbReference type="NCBI Taxonomy" id="6941"/>
    <lineage>
        <taxon>Eukaryota</taxon>
        <taxon>Metazoa</taxon>
        <taxon>Ecdysozoa</taxon>
        <taxon>Arthropoda</taxon>
        <taxon>Chelicerata</taxon>
        <taxon>Arachnida</taxon>
        <taxon>Acari</taxon>
        <taxon>Parasitiformes</taxon>
        <taxon>Ixodida</taxon>
        <taxon>Ixodoidea</taxon>
        <taxon>Ixodidae</taxon>
        <taxon>Rhipicephalinae</taxon>
        <taxon>Rhipicephalus</taxon>
        <taxon>Boophilus</taxon>
    </lineage>
</organism>